<dbReference type="Gene3D" id="3.40.50.2000">
    <property type="entry name" value="Glycogen Phosphorylase B"/>
    <property type="match status" value="2"/>
</dbReference>
<keyword evidence="1" id="KW-1133">Transmembrane helix</keyword>
<dbReference type="RefSeq" id="WP_084970971.1">
    <property type="nucleotide sequence ID" value="NZ_CP026378.1"/>
</dbReference>
<accession>A0ABM6S2S5</accession>
<dbReference type="InterPro" id="IPR001296">
    <property type="entry name" value="Glyco_trans_1"/>
</dbReference>
<evidence type="ECO:0000256" key="1">
    <source>
        <dbReference type="SAM" id="Phobius"/>
    </source>
</evidence>
<evidence type="ECO:0000313" key="5">
    <source>
        <dbReference type="Proteomes" id="UP000237673"/>
    </source>
</evidence>
<gene>
    <name evidence="4" type="ORF">C2E16_13645</name>
</gene>
<protein>
    <submittedName>
        <fullName evidence="4">Glycosyltransferase family 1 protein</fullName>
    </submittedName>
</protein>
<organism evidence="4 5">
    <name type="scientific">Mixta calida</name>
    <dbReference type="NCBI Taxonomy" id="665913"/>
    <lineage>
        <taxon>Bacteria</taxon>
        <taxon>Pseudomonadati</taxon>
        <taxon>Pseudomonadota</taxon>
        <taxon>Gammaproteobacteria</taxon>
        <taxon>Enterobacterales</taxon>
        <taxon>Erwiniaceae</taxon>
        <taxon>Mixta</taxon>
    </lineage>
</organism>
<evidence type="ECO:0000313" key="4">
    <source>
        <dbReference type="EMBL" id="AUY25853.1"/>
    </source>
</evidence>
<feature type="transmembrane region" description="Helical" evidence="1">
    <location>
        <begin position="139"/>
        <end position="156"/>
    </location>
</feature>
<proteinExistence type="predicted"/>
<dbReference type="Proteomes" id="UP000237673">
    <property type="component" value="Chromosome"/>
</dbReference>
<dbReference type="CDD" id="cd03808">
    <property type="entry name" value="GT4_CapM-like"/>
    <property type="match status" value="1"/>
</dbReference>
<dbReference type="Pfam" id="PF13439">
    <property type="entry name" value="Glyco_transf_4"/>
    <property type="match status" value="1"/>
</dbReference>
<dbReference type="GeneID" id="84633571"/>
<dbReference type="PANTHER" id="PTHR45947">
    <property type="entry name" value="SULFOQUINOVOSYL TRANSFERASE SQD2"/>
    <property type="match status" value="1"/>
</dbReference>
<evidence type="ECO:0000259" key="2">
    <source>
        <dbReference type="Pfam" id="PF00534"/>
    </source>
</evidence>
<dbReference type="SUPFAM" id="SSF53756">
    <property type="entry name" value="UDP-Glycosyltransferase/glycogen phosphorylase"/>
    <property type="match status" value="1"/>
</dbReference>
<name>A0ABM6S2S5_9GAMM</name>
<evidence type="ECO:0000259" key="3">
    <source>
        <dbReference type="Pfam" id="PF13439"/>
    </source>
</evidence>
<dbReference type="PANTHER" id="PTHR45947:SF3">
    <property type="entry name" value="SULFOQUINOVOSYL TRANSFERASE SQD2"/>
    <property type="match status" value="1"/>
</dbReference>
<keyword evidence="1" id="KW-0812">Transmembrane</keyword>
<dbReference type="InterPro" id="IPR050194">
    <property type="entry name" value="Glycosyltransferase_grp1"/>
</dbReference>
<keyword evidence="1" id="KW-0472">Membrane</keyword>
<feature type="domain" description="Glycosyltransferase subfamily 4-like N-terminal" evidence="3">
    <location>
        <begin position="21"/>
        <end position="182"/>
    </location>
</feature>
<dbReference type="InterPro" id="IPR028098">
    <property type="entry name" value="Glyco_trans_4-like_N"/>
</dbReference>
<keyword evidence="5" id="KW-1185">Reference proteome</keyword>
<dbReference type="Pfam" id="PF00534">
    <property type="entry name" value="Glycos_transf_1"/>
    <property type="match status" value="1"/>
</dbReference>
<sequence length="372" mass="43355">MLNSHKQKKIAHVQVIPKLSGVQRVSLDILSNLPSYYDKYIIFGGDYEAEKELINECERNKIKVIFIEDLRREISFRDFNAFFNLLKLFNTMKFDIIHTNSTKPGIIARLAAKVARCKKIVHTVHGIAFHRFEKFPLRIIYLIIEAFCSFFSHYLISVNNYYLKYYPHIKNKKTIHNCVNTDNFNLSYKNNGSILNVGFMSRLDFQKDPLTLCKAILYGIENGFFKKENIKVLIGGDGELKSECQIFIEKHSLESVFKFVGWVKNKDDFYNSIDVFCLPSLYEAFGLVLLESAFYEIPAIASRVEGIPEIVKHDFNGMLITPRNYQELAICLKKYNDDKNLLYKHGRNAKNNLTENFKFQSMIDNYIGIYED</sequence>
<reference evidence="4 5" key="1">
    <citation type="submission" date="2018-01" db="EMBL/GenBank/DDBJ databases">
        <title>Complete and assembled Genome of Pantoea calida DSM22759T.</title>
        <authorList>
            <person name="Stevens M.J.A."/>
            <person name="Zurfluh K."/>
            <person name="Stephan R."/>
        </authorList>
    </citation>
    <scope>NUCLEOTIDE SEQUENCE [LARGE SCALE GENOMIC DNA]</scope>
    <source>
        <strain evidence="4 5">DSM 22759</strain>
    </source>
</reference>
<feature type="domain" description="Glycosyl transferase family 1" evidence="2">
    <location>
        <begin position="197"/>
        <end position="351"/>
    </location>
</feature>
<dbReference type="EMBL" id="CP026378">
    <property type="protein sequence ID" value="AUY25853.1"/>
    <property type="molecule type" value="Genomic_DNA"/>
</dbReference>